<evidence type="ECO:0000313" key="2">
    <source>
        <dbReference type="EMBL" id="KAI0507597.1"/>
    </source>
</evidence>
<dbReference type="AlphaFoldDB" id="A0A8T3B884"/>
<name>A0A8T3B884_DENNO</name>
<protein>
    <submittedName>
        <fullName evidence="2">Uncharacterized protein</fullName>
    </submittedName>
</protein>
<reference evidence="2" key="1">
    <citation type="journal article" date="2022" name="Front. Genet.">
        <title>Chromosome-Scale Assembly of the Dendrobium nobile Genome Provides Insights Into the Molecular Mechanism of the Biosynthesis of the Medicinal Active Ingredient of Dendrobium.</title>
        <authorList>
            <person name="Xu Q."/>
            <person name="Niu S.-C."/>
            <person name="Li K.-L."/>
            <person name="Zheng P.-J."/>
            <person name="Zhang X.-J."/>
            <person name="Jia Y."/>
            <person name="Liu Y."/>
            <person name="Niu Y.-X."/>
            <person name="Yu L.-H."/>
            <person name="Chen D.-F."/>
            <person name="Zhang G.-Q."/>
        </authorList>
    </citation>
    <scope>NUCLEOTIDE SEQUENCE</scope>
    <source>
        <tissue evidence="2">Leaf</tissue>
    </source>
</reference>
<evidence type="ECO:0000256" key="1">
    <source>
        <dbReference type="SAM" id="MobiDB-lite"/>
    </source>
</evidence>
<gene>
    <name evidence="2" type="ORF">KFK09_013723</name>
</gene>
<feature type="region of interest" description="Disordered" evidence="1">
    <location>
        <begin position="1"/>
        <end position="46"/>
    </location>
</feature>
<organism evidence="2 3">
    <name type="scientific">Dendrobium nobile</name>
    <name type="common">Orchid</name>
    <dbReference type="NCBI Taxonomy" id="94219"/>
    <lineage>
        <taxon>Eukaryota</taxon>
        <taxon>Viridiplantae</taxon>
        <taxon>Streptophyta</taxon>
        <taxon>Embryophyta</taxon>
        <taxon>Tracheophyta</taxon>
        <taxon>Spermatophyta</taxon>
        <taxon>Magnoliopsida</taxon>
        <taxon>Liliopsida</taxon>
        <taxon>Asparagales</taxon>
        <taxon>Orchidaceae</taxon>
        <taxon>Epidendroideae</taxon>
        <taxon>Malaxideae</taxon>
        <taxon>Dendrobiinae</taxon>
        <taxon>Dendrobium</taxon>
    </lineage>
</organism>
<comment type="caution">
    <text evidence="2">The sequence shown here is derived from an EMBL/GenBank/DDBJ whole genome shotgun (WGS) entry which is preliminary data.</text>
</comment>
<sequence length="61" mass="7044">MNSPENQEAAQDVSGGFAGKNPRPHEFQSEKETGDVNRIKPSRNPSYRITLQYKFRETTFR</sequence>
<dbReference type="EMBL" id="JAGYWB010000010">
    <property type="protein sequence ID" value="KAI0507597.1"/>
    <property type="molecule type" value="Genomic_DNA"/>
</dbReference>
<keyword evidence="3" id="KW-1185">Reference proteome</keyword>
<dbReference type="Proteomes" id="UP000829196">
    <property type="component" value="Unassembled WGS sequence"/>
</dbReference>
<accession>A0A8T3B884</accession>
<proteinExistence type="predicted"/>
<feature type="compositionally biased region" description="Basic and acidic residues" evidence="1">
    <location>
        <begin position="23"/>
        <end position="38"/>
    </location>
</feature>
<evidence type="ECO:0000313" key="3">
    <source>
        <dbReference type="Proteomes" id="UP000829196"/>
    </source>
</evidence>